<dbReference type="AlphaFoldDB" id="A0A084R311"/>
<organism evidence="4 5">
    <name type="scientific">Stachybotrys chlorohalonatus (strain IBT 40285)</name>
    <dbReference type="NCBI Taxonomy" id="1283841"/>
    <lineage>
        <taxon>Eukaryota</taxon>
        <taxon>Fungi</taxon>
        <taxon>Dikarya</taxon>
        <taxon>Ascomycota</taxon>
        <taxon>Pezizomycotina</taxon>
        <taxon>Sordariomycetes</taxon>
        <taxon>Hypocreomycetidae</taxon>
        <taxon>Hypocreales</taxon>
        <taxon>Stachybotryaceae</taxon>
        <taxon>Stachybotrys</taxon>
    </lineage>
</organism>
<dbReference type="Gene3D" id="3.30.160.60">
    <property type="entry name" value="Classic Zinc Finger"/>
    <property type="match status" value="1"/>
</dbReference>
<evidence type="ECO:0000313" key="5">
    <source>
        <dbReference type="Proteomes" id="UP000028524"/>
    </source>
</evidence>
<dbReference type="OrthoDB" id="4939931at2759"/>
<feature type="compositionally biased region" description="Low complexity" evidence="2">
    <location>
        <begin position="731"/>
        <end position="752"/>
    </location>
</feature>
<dbReference type="PROSITE" id="PS50157">
    <property type="entry name" value="ZINC_FINGER_C2H2_2"/>
    <property type="match status" value="1"/>
</dbReference>
<feature type="region of interest" description="Disordered" evidence="2">
    <location>
        <begin position="726"/>
        <end position="752"/>
    </location>
</feature>
<proteinExistence type="predicted"/>
<dbReference type="HOGENOM" id="CLU_372201_0_0_1"/>
<dbReference type="STRING" id="1283841.A0A084R311"/>
<dbReference type="SUPFAM" id="SSF57667">
    <property type="entry name" value="beta-beta-alpha zinc fingers"/>
    <property type="match status" value="1"/>
</dbReference>
<feature type="region of interest" description="Disordered" evidence="2">
    <location>
        <begin position="73"/>
        <end position="109"/>
    </location>
</feature>
<keyword evidence="1" id="KW-0862">Zinc</keyword>
<dbReference type="InterPro" id="IPR013087">
    <property type="entry name" value="Znf_C2H2_type"/>
</dbReference>
<evidence type="ECO:0000259" key="3">
    <source>
        <dbReference type="PROSITE" id="PS50157"/>
    </source>
</evidence>
<sequence length="865" mass="94083">MHGSLTGGQSKDVRCTWRPVIGPLYQSSLEMDILVLRVLVERLHPVIEPRCTAPIIGTGQGWHRSFSAQQITNNTTSIPSPSPSNEGKCDSLTNRTPKDKENETGDGFALGSGSASCPLQGAALSSNTFAAAFTSFVAGTKKAYGAQRPSGRLVLDPVGAREPFAAAPGLGTSMTKQQDEPSCLPPRQMLLEDATWSPVDHASTSGERVETLATSPPSANWLFLWQRPRRLSQPCGSLAITPGGSRSAVLKGWSSKIPYEPELVYSIKYMRGLGQVDIVELAAQVQLSNQFIISCNIFFAYQEDCNVEQVINPPMDNNTVGDYPQHPWSMSGAYGTSTTTAGSSASSLICPAQELSPFSIDCSKAKVLMCMFYGEHIFNSKLHEDRSNWACPFGSCRDNFPDFNALMQHALTCGNDLPHTFYCNCCDRHDCFAFSPCSPGGSPTMCQRFRKLKNLLPRSRASLDPRSPTSTTRIARVWEFVTSMHSPFPGEARIHFPAEDTEAAMSPTTVYRDSPQTQRRTIFGGQLDSMEHSELAALVEPIGIMGKRIRYPKETGDHFDGLSCFSSPPPSLFVETVNPQYSELPCCEPPIIDTTMADWAMPMAQTSSFSPILQHDAGSSYSPAPASNFQHLTASEASSYSCIVGQDRTASQEPGHASITLHNPENPFQSDEPSTMFSEPLLNSFPTTERATIISPRPAGLQCEIPVATSSEFQLSGQSASTASDSPSFWLSTPLDSQSSQSTSANTSPTSSERFRCNFEGCTFIPGGKPDLAQQYLKKHRSTHDPDTFRCGGCGASFTRKDNLRAHEKKICYGMGSPRRSRRTSESSASTNIVGREISISMSHPGTGTFGWTGQETFEGIMEIA</sequence>
<dbReference type="InParanoid" id="A0A084R311"/>
<protein>
    <recommendedName>
        <fullName evidence="3">C2H2-type domain-containing protein</fullName>
    </recommendedName>
</protein>
<keyword evidence="1" id="KW-0479">Metal-binding</keyword>
<evidence type="ECO:0000256" key="1">
    <source>
        <dbReference type="PROSITE-ProRule" id="PRU00042"/>
    </source>
</evidence>
<accession>A0A084R311</accession>
<evidence type="ECO:0000313" key="4">
    <source>
        <dbReference type="EMBL" id="KFA70596.1"/>
    </source>
</evidence>
<evidence type="ECO:0000256" key="2">
    <source>
        <dbReference type="SAM" id="MobiDB-lite"/>
    </source>
</evidence>
<keyword evidence="1" id="KW-0863">Zinc-finger</keyword>
<feature type="domain" description="C2H2-type" evidence="3">
    <location>
        <begin position="789"/>
        <end position="818"/>
    </location>
</feature>
<reference evidence="4 5" key="1">
    <citation type="journal article" date="2014" name="BMC Genomics">
        <title>Comparative genome sequencing reveals chemotype-specific gene clusters in the toxigenic black mold Stachybotrys.</title>
        <authorList>
            <person name="Semeiks J."/>
            <person name="Borek D."/>
            <person name="Otwinowski Z."/>
            <person name="Grishin N.V."/>
        </authorList>
    </citation>
    <scope>NUCLEOTIDE SEQUENCE [LARGE SCALE GENOMIC DNA]</scope>
    <source>
        <strain evidence="4 5">IBT 40285</strain>
    </source>
</reference>
<dbReference type="EMBL" id="KL659168">
    <property type="protein sequence ID" value="KFA70596.1"/>
    <property type="molecule type" value="Genomic_DNA"/>
</dbReference>
<gene>
    <name evidence="4" type="ORF">S40285_10242</name>
</gene>
<name>A0A084R311_STAC4</name>
<dbReference type="Proteomes" id="UP000028524">
    <property type="component" value="Unassembled WGS sequence"/>
</dbReference>
<keyword evidence="5" id="KW-1185">Reference proteome</keyword>
<dbReference type="GO" id="GO:0008270">
    <property type="term" value="F:zinc ion binding"/>
    <property type="evidence" value="ECO:0007669"/>
    <property type="project" value="UniProtKB-KW"/>
</dbReference>
<feature type="compositionally biased region" description="Low complexity" evidence="2">
    <location>
        <begin position="73"/>
        <end position="85"/>
    </location>
</feature>
<dbReference type="InterPro" id="IPR036236">
    <property type="entry name" value="Znf_C2H2_sf"/>
</dbReference>